<accession>A0AA40T1U4</accession>
<evidence type="ECO:0000313" key="6">
    <source>
        <dbReference type="Proteomes" id="UP001165986"/>
    </source>
</evidence>
<dbReference type="Proteomes" id="UP001165986">
    <property type="component" value="Unassembled WGS sequence"/>
</dbReference>
<keyword evidence="3" id="KW-0804">Transcription</keyword>
<dbReference type="CDD" id="cd07377">
    <property type="entry name" value="WHTH_GntR"/>
    <property type="match status" value="1"/>
</dbReference>
<dbReference type="GO" id="GO:0003677">
    <property type="term" value="F:DNA binding"/>
    <property type="evidence" value="ECO:0007669"/>
    <property type="project" value="UniProtKB-KW"/>
</dbReference>
<feature type="domain" description="HTH gntR-type" evidence="4">
    <location>
        <begin position="17"/>
        <end position="85"/>
    </location>
</feature>
<evidence type="ECO:0000313" key="5">
    <source>
        <dbReference type="EMBL" id="MBD6619074.1"/>
    </source>
</evidence>
<comment type="caution">
    <text evidence="5">The sequence shown here is derived from an EMBL/GenBank/DDBJ whole genome shotgun (WGS) entry which is preliminary data.</text>
</comment>
<dbReference type="PANTHER" id="PTHR38445:SF9">
    <property type="entry name" value="HTH-TYPE TRANSCRIPTIONAL REPRESSOR YTRA"/>
    <property type="match status" value="1"/>
</dbReference>
<sequence length="334" mass="37273">MPNTILFPLFVDTQAPITINAQIAEQIKLLIAIGDLQPGDTLPTVTQLAKHLKVNHNTIAAVYNYLIESGYLVAQRGKGTFVAHTQVVQNIIIHKEFYNLLGQAFNAAVMTGLSPSEFGAAAYAQAAILNRHAVAPLKLVFIEYSQHSTGVYETIQSEIKLPLLFLCLEDFKINKSKVLKELLTADLIITTAQHQWEVTRLTAPEQEVITVNLKPDLQLLAQISSLPRNALMLLICQEEVTCKVMKQMLQQAGISHINFQTLDLEYLQKNQKILEQADAVCASRHVENWVRQYSLQPSEVMVFNFSVDETNMSVLKARLAAIQLTKSAISHTNQ</sequence>
<evidence type="ECO:0000256" key="3">
    <source>
        <dbReference type="ARBA" id="ARBA00023163"/>
    </source>
</evidence>
<dbReference type="EMBL" id="VJXY01000035">
    <property type="protein sequence ID" value="MBD6619074.1"/>
    <property type="molecule type" value="Genomic_DNA"/>
</dbReference>
<evidence type="ECO:0000256" key="2">
    <source>
        <dbReference type="ARBA" id="ARBA00023125"/>
    </source>
</evidence>
<name>A0AA40T1U4_9NOST</name>
<proteinExistence type="predicted"/>
<dbReference type="SUPFAM" id="SSF46785">
    <property type="entry name" value="Winged helix' DNA-binding domain"/>
    <property type="match status" value="1"/>
</dbReference>
<keyword evidence="1" id="KW-0805">Transcription regulation</keyword>
<dbReference type="RefSeq" id="WP_191760274.1">
    <property type="nucleotide sequence ID" value="NZ_VJXY01000035.1"/>
</dbReference>
<dbReference type="Gene3D" id="1.10.10.10">
    <property type="entry name" value="Winged helix-like DNA-binding domain superfamily/Winged helix DNA-binding domain"/>
    <property type="match status" value="1"/>
</dbReference>
<dbReference type="InterPro" id="IPR036388">
    <property type="entry name" value="WH-like_DNA-bd_sf"/>
</dbReference>
<dbReference type="PANTHER" id="PTHR38445">
    <property type="entry name" value="HTH-TYPE TRANSCRIPTIONAL REPRESSOR YTRA"/>
    <property type="match status" value="1"/>
</dbReference>
<dbReference type="InterPro" id="IPR000524">
    <property type="entry name" value="Tscrpt_reg_HTH_GntR"/>
</dbReference>
<keyword evidence="2" id="KW-0238">DNA-binding</keyword>
<evidence type="ECO:0000259" key="4">
    <source>
        <dbReference type="PROSITE" id="PS50949"/>
    </source>
</evidence>
<dbReference type="GO" id="GO:0003700">
    <property type="term" value="F:DNA-binding transcription factor activity"/>
    <property type="evidence" value="ECO:0007669"/>
    <property type="project" value="InterPro"/>
</dbReference>
<dbReference type="Pfam" id="PF00392">
    <property type="entry name" value="GntR"/>
    <property type="match status" value="1"/>
</dbReference>
<gene>
    <name evidence="5" type="ORF">FNW02_25440</name>
</gene>
<dbReference type="InterPro" id="IPR036390">
    <property type="entry name" value="WH_DNA-bd_sf"/>
</dbReference>
<protein>
    <submittedName>
        <fullName evidence="5">GntR family transcriptional regulator</fullName>
    </submittedName>
</protein>
<keyword evidence="6" id="KW-1185">Reference proteome</keyword>
<evidence type="ECO:0000256" key="1">
    <source>
        <dbReference type="ARBA" id="ARBA00023015"/>
    </source>
</evidence>
<organism evidence="5 6">
    <name type="scientific">Komarekiella delphini-convector SJRDD-AB1</name>
    <dbReference type="NCBI Taxonomy" id="2593771"/>
    <lineage>
        <taxon>Bacteria</taxon>
        <taxon>Bacillati</taxon>
        <taxon>Cyanobacteriota</taxon>
        <taxon>Cyanophyceae</taxon>
        <taxon>Nostocales</taxon>
        <taxon>Nostocaceae</taxon>
        <taxon>Komarekiella</taxon>
        <taxon>Komarekiella delphini-convector</taxon>
    </lineage>
</organism>
<dbReference type="PROSITE" id="PS50949">
    <property type="entry name" value="HTH_GNTR"/>
    <property type="match status" value="1"/>
</dbReference>
<reference evidence="5" key="1">
    <citation type="submission" date="2019-07" db="EMBL/GenBank/DDBJ databases">
        <title>Toxilogical consequences of a new and cryptic species of cyanobacteria (Komarekiella delphini-convector) recovered from the epidermis of a bottlenose dolphin and 1500 ft. in the air.</title>
        <authorList>
            <person name="Brown A.O."/>
            <person name="Dvorak P."/>
            <person name="Villanueva C.D."/>
            <person name="Foss A.J."/>
            <person name="Garvey A.D."/>
            <person name="Gibson Q.A."/>
            <person name="Johansen J.R."/>
            <person name="Casamatta D.A."/>
        </authorList>
    </citation>
    <scope>NUCLEOTIDE SEQUENCE</scope>
    <source>
        <strain evidence="5">SJRDD-AB1</strain>
    </source>
</reference>
<dbReference type="SMART" id="SM00345">
    <property type="entry name" value="HTH_GNTR"/>
    <property type="match status" value="1"/>
</dbReference>
<dbReference type="AlphaFoldDB" id="A0AA40T1U4"/>